<organism evidence="1 2">
    <name type="scientific">Hypoxylon rubiginosum</name>
    <dbReference type="NCBI Taxonomy" id="110542"/>
    <lineage>
        <taxon>Eukaryota</taxon>
        <taxon>Fungi</taxon>
        <taxon>Dikarya</taxon>
        <taxon>Ascomycota</taxon>
        <taxon>Pezizomycotina</taxon>
        <taxon>Sordariomycetes</taxon>
        <taxon>Xylariomycetidae</taxon>
        <taxon>Xylariales</taxon>
        <taxon>Hypoxylaceae</taxon>
        <taxon>Hypoxylon</taxon>
    </lineage>
</organism>
<accession>A0ACC0CJE9</accession>
<dbReference type="Proteomes" id="UP001497680">
    <property type="component" value="Unassembled WGS sequence"/>
</dbReference>
<evidence type="ECO:0000313" key="1">
    <source>
        <dbReference type="EMBL" id="KAI6080515.1"/>
    </source>
</evidence>
<name>A0ACC0CJE9_9PEZI</name>
<evidence type="ECO:0000313" key="2">
    <source>
        <dbReference type="Proteomes" id="UP001497680"/>
    </source>
</evidence>
<gene>
    <name evidence="1" type="ORF">F4821DRAFT_273790</name>
</gene>
<reference evidence="1 2" key="1">
    <citation type="journal article" date="2022" name="New Phytol.">
        <title>Ecological generalism drives hyperdiversity of secondary metabolite gene clusters in xylarialean endophytes.</title>
        <authorList>
            <person name="Franco M.E.E."/>
            <person name="Wisecaver J.H."/>
            <person name="Arnold A.E."/>
            <person name="Ju Y.M."/>
            <person name="Slot J.C."/>
            <person name="Ahrendt S."/>
            <person name="Moore L.P."/>
            <person name="Eastman K.E."/>
            <person name="Scott K."/>
            <person name="Konkel Z."/>
            <person name="Mondo S.J."/>
            <person name="Kuo A."/>
            <person name="Hayes R.D."/>
            <person name="Haridas S."/>
            <person name="Andreopoulos B."/>
            <person name="Riley R."/>
            <person name="LaButti K."/>
            <person name="Pangilinan J."/>
            <person name="Lipzen A."/>
            <person name="Amirebrahimi M."/>
            <person name="Yan J."/>
            <person name="Adam C."/>
            <person name="Keymanesh K."/>
            <person name="Ng V."/>
            <person name="Louie K."/>
            <person name="Northen T."/>
            <person name="Drula E."/>
            <person name="Henrissat B."/>
            <person name="Hsieh H.M."/>
            <person name="Youens-Clark K."/>
            <person name="Lutzoni F."/>
            <person name="Miadlikowska J."/>
            <person name="Eastwood D.C."/>
            <person name="Hamelin R.C."/>
            <person name="Grigoriev I.V."/>
            <person name="U'Ren J.M."/>
        </authorList>
    </citation>
    <scope>NUCLEOTIDE SEQUENCE [LARGE SCALE GENOMIC DNA]</scope>
    <source>
        <strain evidence="1 2">ER1909</strain>
    </source>
</reference>
<keyword evidence="2" id="KW-1185">Reference proteome</keyword>
<sequence>MTHLMNYQRTCKRSFESSRAKQQHLEDSPNHYVCTKCDHRPDLNSEAKLKEHAETAHNCCTICDRVFDAPYQLQQHDMYKTCGTYRNSPSDLKNHLKTHTPKNVRCFGCVEMFVWDSVMMLHLEAGNCESETDEDYMTRMAFKCSESGKYICCDTPFSFISGALQHVESDYCDKDLTANSSLSKFLRFLEKLLS</sequence>
<dbReference type="EMBL" id="MU394438">
    <property type="protein sequence ID" value="KAI6080515.1"/>
    <property type="molecule type" value="Genomic_DNA"/>
</dbReference>
<proteinExistence type="predicted"/>
<comment type="caution">
    <text evidence="1">The sequence shown here is derived from an EMBL/GenBank/DDBJ whole genome shotgun (WGS) entry which is preliminary data.</text>
</comment>
<protein>
    <submittedName>
        <fullName evidence="1">Uncharacterized protein</fullName>
    </submittedName>
</protein>